<comment type="subcellular location">
    <subcellularLocation>
        <location evidence="1">Membrane</location>
        <topology evidence="1">Multi-pass membrane protein</topology>
    </subcellularLocation>
</comment>
<dbReference type="RefSeq" id="WP_044348980.1">
    <property type="nucleotide sequence ID" value="NZ_AZAC01000014.1"/>
</dbReference>
<evidence type="ECO:0008006" key="8">
    <source>
        <dbReference type="Google" id="ProtNLM"/>
    </source>
</evidence>
<gene>
    <name evidence="6" type="ORF">X474_13030</name>
</gene>
<dbReference type="Proteomes" id="UP000032233">
    <property type="component" value="Unassembled WGS sequence"/>
</dbReference>
<evidence type="ECO:0000256" key="1">
    <source>
        <dbReference type="ARBA" id="ARBA00004141"/>
    </source>
</evidence>
<reference evidence="6 7" key="1">
    <citation type="submission" date="2013-11" db="EMBL/GenBank/DDBJ databases">
        <title>Metagenomic analysis of a methanogenic consortium involved in long chain n-alkane degradation.</title>
        <authorList>
            <person name="Davidova I.A."/>
            <person name="Callaghan A.V."/>
            <person name="Wawrik B."/>
            <person name="Pruitt S."/>
            <person name="Marks C."/>
            <person name="Duncan K.E."/>
            <person name="Suflita J.M."/>
        </authorList>
    </citation>
    <scope>NUCLEOTIDE SEQUENCE [LARGE SCALE GENOMIC DNA]</scope>
    <source>
        <strain evidence="6 7">SPR</strain>
    </source>
</reference>
<evidence type="ECO:0000256" key="2">
    <source>
        <dbReference type="ARBA" id="ARBA00022692"/>
    </source>
</evidence>
<dbReference type="InterPro" id="IPR006603">
    <property type="entry name" value="PQ-loop_rpt"/>
</dbReference>
<name>A0A0D2J758_9BACT</name>
<dbReference type="AlphaFoldDB" id="A0A0D2J758"/>
<comment type="caution">
    <text evidence="6">The sequence shown here is derived from an EMBL/GenBank/DDBJ whole genome shotgun (WGS) entry which is preliminary data.</text>
</comment>
<dbReference type="STRING" id="1429043.X474_13030"/>
<proteinExistence type="predicted"/>
<dbReference type="InParanoid" id="A0A0D2J758"/>
<dbReference type="Gene3D" id="1.20.1280.290">
    <property type="match status" value="1"/>
</dbReference>
<keyword evidence="7" id="KW-1185">Reference proteome</keyword>
<dbReference type="GO" id="GO:0016020">
    <property type="term" value="C:membrane"/>
    <property type="evidence" value="ECO:0007669"/>
    <property type="project" value="UniProtKB-SubCell"/>
</dbReference>
<feature type="transmembrane region" description="Helical" evidence="5">
    <location>
        <begin position="62"/>
        <end position="84"/>
    </location>
</feature>
<dbReference type="EMBL" id="AZAC01000014">
    <property type="protein sequence ID" value="KIX13999.1"/>
    <property type="molecule type" value="Genomic_DNA"/>
</dbReference>
<dbReference type="Pfam" id="PF04193">
    <property type="entry name" value="PQ-loop"/>
    <property type="match status" value="1"/>
</dbReference>
<evidence type="ECO:0000313" key="6">
    <source>
        <dbReference type="EMBL" id="KIX13999.1"/>
    </source>
</evidence>
<feature type="transmembrane region" description="Helical" evidence="5">
    <location>
        <begin position="36"/>
        <end position="56"/>
    </location>
</feature>
<evidence type="ECO:0000313" key="7">
    <source>
        <dbReference type="Proteomes" id="UP000032233"/>
    </source>
</evidence>
<organism evidence="6 7">
    <name type="scientific">Dethiosulfatarculus sandiegensis</name>
    <dbReference type="NCBI Taxonomy" id="1429043"/>
    <lineage>
        <taxon>Bacteria</taxon>
        <taxon>Pseudomonadati</taxon>
        <taxon>Thermodesulfobacteriota</taxon>
        <taxon>Desulfarculia</taxon>
        <taxon>Desulfarculales</taxon>
        <taxon>Desulfarculaceae</taxon>
        <taxon>Dethiosulfatarculus</taxon>
    </lineage>
</organism>
<evidence type="ECO:0000256" key="5">
    <source>
        <dbReference type="SAM" id="Phobius"/>
    </source>
</evidence>
<protein>
    <recommendedName>
        <fullName evidence="8">PQ loop repeat protein</fullName>
    </recommendedName>
</protein>
<feature type="transmembrane region" description="Helical" evidence="5">
    <location>
        <begin position="6"/>
        <end position="24"/>
    </location>
</feature>
<accession>A0A0D2J758</accession>
<keyword evidence="2 5" id="KW-0812">Transmembrane</keyword>
<evidence type="ECO:0000256" key="4">
    <source>
        <dbReference type="ARBA" id="ARBA00023136"/>
    </source>
</evidence>
<evidence type="ECO:0000256" key="3">
    <source>
        <dbReference type="ARBA" id="ARBA00022989"/>
    </source>
</evidence>
<keyword evidence="4 5" id="KW-0472">Membrane</keyword>
<keyword evidence="3 5" id="KW-1133">Transmembrane helix</keyword>
<sequence>MNLTELLLFLGYALLTVCYVPQWWRVFRTRRVEGLSPVFICLVFLGLALIQIGLVLGRISGALMWGNGFALINAGLLLVAYFSVRNKGVSHGPA</sequence>